<evidence type="ECO:0000256" key="2">
    <source>
        <dbReference type="ARBA" id="ARBA00010581"/>
    </source>
</evidence>
<dbReference type="SUPFAM" id="SSF81452">
    <property type="entry name" value="Cytochrome c oxidase subunit III-like"/>
    <property type="match status" value="1"/>
</dbReference>
<dbReference type="AlphaFoldDB" id="A0A6I3KQF4"/>
<feature type="transmembrane region" description="Helical" evidence="7">
    <location>
        <begin position="113"/>
        <end position="136"/>
    </location>
</feature>
<name>A0A6I3KQF4_9HYPH</name>
<dbReference type="GO" id="GO:0019646">
    <property type="term" value="P:aerobic electron transport chain"/>
    <property type="evidence" value="ECO:0007669"/>
    <property type="project" value="InterPro"/>
</dbReference>
<comment type="subcellular location">
    <subcellularLocation>
        <location evidence="6">Cell membrane</location>
        <topology evidence="6">Multi-pass membrane protein</topology>
    </subcellularLocation>
    <subcellularLocation>
        <location evidence="1">Membrane</location>
        <topology evidence="1">Multi-pass membrane protein</topology>
    </subcellularLocation>
</comment>
<keyword evidence="5 7" id="KW-0472">Membrane</keyword>
<dbReference type="PANTHER" id="PTHR11403:SF10">
    <property type="entry name" value="CYTOCHROME C OXIDASE"/>
    <property type="match status" value="1"/>
</dbReference>
<feature type="domain" description="Heme-copper oxidase subunit III family profile" evidence="8">
    <location>
        <begin position="35"/>
        <end position="216"/>
    </location>
</feature>
<reference evidence="9 10" key="1">
    <citation type="submission" date="2019-11" db="EMBL/GenBank/DDBJ databases">
        <title>Identification of a novel strain.</title>
        <authorList>
            <person name="Xu Q."/>
            <person name="Wang G."/>
        </authorList>
    </citation>
    <scope>NUCLEOTIDE SEQUENCE [LARGE SCALE GENOMIC DNA]</scope>
    <source>
        <strain evidence="10">xq</strain>
    </source>
</reference>
<evidence type="ECO:0000256" key="7">
    <source>
        <dbReference type="SAM" id="Phobius"/>
    </source>
</evidence>
<keyword evidence="4 7" id="KW-1133">Transmembrane helix</keyword>
<dbReference type="PANTHER" id="PTHR11403">
    <property type="entry name" value="CYTOCHROME C OXIDASE SUBUNIT III"/>
    <property type="match status" value="1"/>
</dbReference>
<protein>
    <submittedName>
        <fullName evidence="9">Cytochrome-c oxidase</fullName>
    </submittedName>
</protein>
<feature type="transmembrane region" description="Helical" evidence="7">
    <location>
        <begin position="35"/>
        <end position="56"/>
    </location>
</feature>
<sequence>MRFFGHLTEKPWLPAQGRIDDLHDGAAFSLPKAELALRIFLAVVTVLFMLLTIAYAERMVAESWRPAPPLRLLWLNTGMLVLASAAFQWAKIGVDRAESSPLSRPREMEHVKWGLIAAGVFGSAFLGGQMVAWWQLNSMPSFDITHPAVAFFCLITGLHALHMLGGLVAWGGTATRLSDDVDLARLRLSVRLCAIYWHYLLAVWLVLFGLLFSGDENLGFLLAICGLK</sequence>
<dbReference type="InterPro" id="IPR013833">
    <property type="entry name" value="Cyt_c_oxidase_su3_a-hlx"/>
</dbReference>
<dbReference type="GO" id="GO:0004129">
    <property type="term" value="F:cytochrome-c oxidase activity"/>
    <property type="evidence" value="ECO:0007669"/>
    <property type="project" value="InterPro"/>
</dbReference>
<dbReference type="Proteomes" id="UP000440694">
    <property type="component" value="Unassembled WGS sequence"/>
</dbReference>
<evidence type="ECO:0000259" key="8">
    <source>
        <dbReference type="PROSITE" id="PS50253"/>
    </source>
</evidence>
<feature type="transmembrane region" description="Helical" evidence="7">
    <location>
        <begin position="192"/>
        <end position="212"/>
    </location>
</feature>
<evidence type="ECO:0000256" key="5">
    <source>
        <dbReference type="ARBA" id="ARBA00023136"/>
    </source>
</evidence>
<evidence type="ECO:0000313" key="10">
    <source>
        <dbReference type="Proteomes" id="UP000440694"/>
    </source>
</evidence>
<dbReference type="InterPro" id="IPR000298">
    <property type="entry name" value="Cyt_c_oxidase-like_su3"/>
</dbReference>
<evidence type="ECO:0000313" key="9">
    <source>
        <dbReference type="EMBL" id="MTD96200.1"/>
    </source>
</evidence>
<comment type="caution">
    <text evidence="9">The sequence shown here is derived from an EMBL/GenBank/DDBJ whole genome shotgun (WGS) entry which is preliminary data.</text>
</comment>
<evidence type="ECO:0000256" key="6">
    <source>
        <dbReference type="RuleBase" id="RU003376"/>
    </source>
</evidence>
<accession>A0A6I3KQF4</accession>
<organism evidence="9 10">
    <name type="scientific">Hyphomicrobium album</name>
    <dbReference type="NCBI Taxonomy" id="2665159"/>
    <lineage>
        <taxon>Bacteria</taxon>
        <taxon>Pseudomonadati</taxon>
        <taxon>Pseudomonadota</taxon>
        <taxon>Alphaproteobacteria</taxon>
        <taxon>Hyphomicrobiales</taxon>
        <taxon>Hyphomicrobiaceae</taxon>
        <taxon>Hyphomicrobium</taxon>
    </lineage>
</organism>
<feature type="transmembrane region" description="Helical" evidence="7">
    <location>
        <begin position="148"/>
        <end position="171"/>
    </location>
</feature>
<dbReference type="InterPro" id="IPR035973">
    <property type="entry name" value="Cyt_c_oxidase_su3-like_sf"/>
</dbReference>
<dbReference type="GO" id="GO:0005886">
    <property type="term" value="C:plasma membrane"/>
    <property type="evidence" value="ECO:0007669"/>
    <property type="project" value="UniProtKB-SubCell"/>
</dbReference>
<gene>
    <name evidence="9" type="ORF">GIW81_17820</name>
</gene>
<comment type="similarity">
    <text evidence="2 6">Belongs to the cytochrome c oxidase subunit 3 family.</text>
</comment>
<proteinExistence type="inferred from homology"/>
<dbReference type="InterPro" id="IPR024791">
    <property type="entry name" value="Cyt_c/ubiquinol_Oxase_su3"/>
</dbReference>
<evidence type="ECO:0000256" key="4">
    <source>
        <dbReference type="ARBA" id="ARBA00022989"/>
    </source>
</evidence>
<feature type="transmembrane region" description="Helical" evidence="7">
    <location>
        <begin position="72"/>
        <end position="92"/>
    </location>
</feature>
<evidence type="ECO:0000256" key="1">
    <source>
        <dbReference type="ARBA" id="ARBA00004141"/>
    </source>
</evidence>
<dbReference type="PROSITE" id="PS50253">
    <property type="entry name" value="COX3"/>
    <property type="match status" value="1"/>
</dbReference>
<keyword evidence="3 6" id="KW-0812">Transmembrane</keyword>
<dbReference type="EMBL" id="WMBQ01000002">
    <property type="protein sequence ID" value="MTD96200.1"/>
    <property type="molecule type" value="Genomic_DNA"/>
</dbReference>
<dbReference type="Gene3D" id="1.20.120.80">
    <property type="entry name" value="Cytochrome c oxidase, subunit III, four-helix bundle"/>
    <property type="match status" value="1"/>
</dbReference>
<evidence type="ECO:0000256" key="3">
    <source>
        <dbReference type="ARBA" id="ARBA00022692"/>
    </source>
</evidence>
<dbReference type="RefSeq" id="WP_154740649.1">
    <property type="nucleotide sequence ID" value="NZ_WMBQ01000002.1"/>
</dbReference>
<keyword evidence="10" id="KW-1185">Reference proteome</keyword>